<gene>
    <name evidence="3" type="ORF">INT46_002600</name>
</gene>
<dbReference type="CDD" id="cd02440">
    <property type="entry name" value="AdoMet_MTases"/>
    <property type="match status" value="1"/>
</dbReference>
<reference evidence="3" key="1">
    <citation type="submission" date="2020-12" db="EMBL/GenBank/DDBJ databases">
        <title>Metabolic potential, ecology and presence of endohyphal bacteria is reflected in genomic diversity of Mucoromycotina.</title>
        <authorList>
            <person name="Muszewska A."/>
            <person name="Okrasinska A."/>
            <person name="Steczkiewicz K."/>
            <person name="Drgas O."/>
            <person name="Orlowska M."/>
            <person name="Perlinska-Lenart U."/>
            <person name="Aleksandrzak-Piekarczyk T."/>
            <person name="Szatraj K."/>
            <person name="Zielenkiewicz U."/>
            <person name="Pilsyk S."/>
            <person name="Malc E."/>
            <person name="Mieczkowski P."/>
            <person name="Kruszewska J.S."/>
            <person name="Biernat P."/>
            <person name="Pawlowska J."/>
        </authorList>
    </citation>
    <scope>NUCLEOTIDE SEQUENCE</scope>
    <source>
        <strain evidence="3">CBS 226.32</strain>
    </source>
</reference>
<sequence>MRRSRTNIERKNSHRRSWFNSGGIFTMFSSAPPSPEYKTVEDAELRDKHDDPQSLHRHRSVSLTPLDSTITHPVSMSSRPNLIKNNKSTFSTILSKATKKKKHRRQESTITQDSTCSYFDDCTSSLRRSSDKSDATTISEKDLVQPYQKYHQSSHQRAQSPTRPLQLLECDEEEADRIQLKNDLVKLAFEGEFSLPFDYCDLPSGKILDVGCGPGSWCIDLSTKYPQIQVIGVDSDDMFPSKRNLPSNCQLLVSNVLDGLKEFPDASFDVIHIRFMALSFTTSQYPQVVKDCWRLLKPGGYIEILETDLTIHSPGPITMKLNEEMHEVSISRGLNPRRQTDKLSELIPSDAIHRQVKYRSIPIGVWGGRIGVLCRDDMINMLTKFQPAVQEYYKKKSASEAKIAFNQDINIVLREMDQYKSFSNYYFYTAQKPYEQSPPPSTAASISPRKQHYNLSFNPKSF</sequence>
<keyword evidence="4" id="KW-1185">Reference proteome</keyword>
<evidence type="ECO:0000313" key="3">
    <source>
        <dbReference type="EMBL" id="KAG2209357.1"/>
    </source>
</evidence>
<evidence type="ECO:0000256" key="1">
    <source>
        <dbReference type="SAM" id="MobiDB-lite"/>
    </source>
</evidence>
<proteinExistence type="predicted"/>
<feature type="compositionally biased region" description="Polar residues" evidence="1">
    <location>
        <begin position="453"/>
        <end position="462"/>
    </location>
</feature>
<dbReference type="OrthoDB" id="2013972at2759"/>
<dbReference type="GO" id="GO:0008168">
    <property type="term" value="F:methyltransferase activity"/>
    <property type="evidence" value="ECO:0007669"/>
    <property type="project" value="TreeGrafter"/>
</dbReference>
<dbReference type="Proteomes" id="UP000650833">
    <property type="component" value="Unassembled WGS sequence"/>
</dbReference>
<feature type="region of interest" description="Disordered" evidence="1">
    <location>
        <begin position="436"/>
        <end position="462"/>
    </location>
</feature>
<organism evidence="3 4">
    <name type="scientific">Mucor plumbeus</name>
    <dbReference type="NCBI Taxonomy" id="97098"/>
    <lineage>
        <taxon>Eukaryota</taxon>
        <taxon>Fungi</taxon>
        <taxon>Fungi incertae sedis</taxon>
        <taxon>Mucoromycota</taxon>
        <taxon>Mucoromycotina</taxon>
        <taxon>Mucoromycetes</taxon>
        <taxon>Mucorales</taxon>
        <taxon>Mucorineae</taxon>
        <taxon>Mucoraceae</taxon>
        <taxon>Mucor</taxon>
    </lineage>
</organism>
<dbReference type="InterPro" id="IPR029063">
    <property type="entry name" value="SAM-dependent_MTases_sf"/>
</dbReference>
<dbReference type="Gene3D" id="3.40.50.150">
    <property type="entry name" value="Vaccinia Virus protein VP39"/>
    <property type="match status" value="1"/>
</dbReference>
<name>A0A8H7RE83_9FUNG</name>
<dbReference type="PANTHER" id="PTHR43591:SF24">
    <property type="entry name" value="2-METHOXY-6-POLYPRENYL-1,4-BENZOQUINOL METHYLASE, MITOCHONDRIAL"/>
    <property type="match status" value="1"/>
</dbReference>
<dbReference type="Pfam" id="PF13649">
    <property type="entry name" value="Methyltransf_25"/>
    <property type="match status" value="1"/>
</dbReference>
<dbReference type="PANTHER" id="PTHR43591">
    <property type="entry name" value="METHYLTRANSFERASE"/>
    <property type="match status" value="1"/>
</dbReference>
<dbReference type="EMBL" id="JAEPRC010000096">
    <property type="protein sequence ID" value="KAG2209357.1"/>
    <property type="molecule type" value="Genomic_DNA"/>
</dbReference>
<dbReference type="AlphaFoldDB" id="A0A8H7RE83"/>
<accession>A0A8H7RE83</accession>
<dbReference type="SUPFAM" id="SSF53335">
    <property type="entry name" value="S-adenosyl-L-methionine-dependent methyltransferases"/>
    <property type="match status" value="1"/>
</dbReference>
<evidence type="ECO:0000259" key="2">
    <source>
        <dbReference type="Pfam" id="PF13649"/>
    </source>
</evidence>
<dbReference type="InterPro" id="IPR041698">
    <property type="entry name" value="Methyltransf_25"/>
</dbReference>
<comment type="caution">
    <text evidence="3">The sequence shown here is derived from an EMBL/GenBank/DDBJ whole genome shotgun (WGS) entry which is preliminary data.</text>
</comment>
<feature type="domain" description="Methyltransferase" evidence="2">
    <location>
        <begin position="207"/>
        <end position="300"/>
    </location>
</feature>
<protein>
    <recommendedName>
        <fullName evidence="2">Methyltransferase domain-containing protein</fullName>
    </recommendedName>
</protein>
<evidence type="ECO:0000313" key="4">
    <source>
        <dbReference type="Proteomes" id="UP000650833"/>
    </source>
</evidence>